<name>A0A6I2MDI0_9BACI</name>
<gene>
    <name evidence="1" type="ORF">GJU41_17645</name>
</gene>
<reference evidence="1 2" key="1">
    <citation type="submission" date="2019-11" db="EMBL/GenBank/DDBJ databases">
        <title>Bacillus idriensis genome.</title>
        <authorList>
            <person name="Konopka E.N."/>
            <person name="Newman J.D."/>
        </authorList>
    </citation>
    <scope>NUCLEOTIDE SEQUENCE [LARGE SCALE GENOMIC DNA]</scope>
    <source>
        <strain evidence="1 2">DSM 19097</strain>
    </source>
</reference>
<proteinExistence type="predicted"/>
<keyword evidence="1" id="KW-0863">Zinc-finger</keyword>
<sequence>MEKKQVVCEIDQLLDTYCTDCLLKKHFRKEYGKKYAHSFCIEECTVGQKIKEYGKKLI</sequence>
<protein>
    <submittedName>
        <fullName evidence="1">Zinc-finger domain-containing protein</fullName>
    </submittedName>
</protein>
<dbReference type="InterPro" id="IPR019718">
    <property type="entry name" value="DUF2602"/>
</dbReference>
<evidence type="ECO:0000313" key="2">
    <source>
        <dbReference type="Proteomes" id="UP000441585"/>
    </source>
</evidence>
<dbReference type="GO" id="GO:0008270">
    <property type="term" value="F:zinc ion binding"/>
    <property type="evidence" value="ECO:0007669"/>
    <property type="project" value="UniProtKB-KW"/>
</dbReference>
<dbReference type="Pfam" id="PF10782">
    <property type="entry name" value="zf-C2HCIx2C"/>
    <property type="match status" value="1"/>
</dbReference>
<dbReference type="AlphaFoldDB" id="A0A6I2MDI0"/>
<keyword evidence="2" id="KW-1185">Reference proteome</keyword>
<dbReference type="Proteomes" id="UP000441585">
    <property type="component" value="Unassembled WGS sequence"/>
</dbReference>
<keyword evidence="1" id="KW-0479">Metal-binding</keyword>
<dbReference type="EMBL" id="WKKF01000006">
    <property type="protein sequence ID" value="MRX55789.1"/>
    <property type="molecule type" value="Genomic_DNA"/>
</dbReference>
<evidence type="ECO:0000313" key="1">
    <source>
        <dbReference type="EMBL" id="MRX55789.1"/>
    </source>
</evidence>
<keyword evidence="1" id="KW-0862">Zinc</keyword>
<accession>A0A6I2MDI0</accession>
<organism evidence="1 2">
    <name type="scientific">Metabacillus idriensis</name>
    <dbReference type="NCBI Taxonomy" id="324768"/>
    <lineage>
        <taxon>Bacteria</taxon>
        <taxon>Bacillati</taxon>
        <taxon>Bacillota</taxon>
        <taxon>Bacilli</taxon>
        <taxon>Bacillales</taxon>
        <taxon>Bacillaceae</taxon>
        <taxon>Metabacillus</taxon>
    </lineage>
</organism>
<dbReference type="RefSeq" id="WP_070877924.1">
    <property type="nucleotide sequence ID" value="NZ_CAJFZX010000001.1"/>
</dbReference>
<comment type="caution">
    <text evidence="1">The sequence shown here is derived from an EMBL/GenBank/DDBJ whole genome shotgun (WGS) entry which is preliminary data.</text>
</comment>